<dbReference type="EMBL" id="VLNR01000005">
    <property type="protein sequence ID" value="TSE10712.1"/>
    <property type="molecule type" value="Genomic_DNA"/>
</dbReference>
<sequence>MKKFNFALSKLIVLFTLVFIPLQSFSIDPTDTRMMHQPTIGKSNIAFIYAEDLWVANLDGTQPRRLTIDKGIESNPVFSPDGRHIAFSAEYDGNVDVFIIPVNGGIPKRLTWHPGRDNTLNFSPDGKSVLFNSQRAIHTNRYSKLYQISINGGYPTELEIPNAWHATYSPDGNYMAYTPIRERFHQWKNYRGGTTANIWLFSFKDKSIVKIPQPNGGSNDVQPMWKGNEVFFLSDRNGEFNLFSYNTSSNEINQLTQYNDFPITNAALNENKIILEQAGYLHIYNITQKNTTKLKIGIGTDLLELRERYVKGDRHIRSANISPSGKRAVFDYRGEIITVPKDKGDPRNLTLSPGSHEKYPAWSPNGKQIAYFSDVSGEYELHIKSQDGKGKTKKFKVSGTGFYAYTNWSPDGKKISFSDNGRNLYILDITSKKITKINSDEYYYPGPFRNLFGDWSSDSNWILYSKIIESNFEQIFLYNVKDSKSYSISDGLSNVSDPVFDASGKYIYFTASTDAGPLVNWFDLSNQDMSLTNSIYLVTLQKGTISPFVKESDEEEHKEENSKEESKDNKDSKKEDTSKPIQIDLNGIQNRIIDLPIKEGLYYDLSSGEENKILYISGSTNNNNESPTLHQYDLKERKDTEIMELDTYVISSDGKKMLYNKKNTWGITEIGKKPKNGDNVLKTRDIQVKINPSQEWTNIFNEAWRINRDYFYDPGMHGSDWEAMKEKYAQFLPHLSCRNDLNRTIQWMCSELSVGHHRLQGSGEQLNTSKRIPGGLLGADFIISNSRYQFKKIFGGLNWNPELRSPLTEPGIDVNEGDYLLAINGKDLNSSQNIFSLFENTANKITELTVGPNPDYTSSRIIKVTPVTSEYSLRNRDWIEGNLKKVNKATNGQVAYVYVPNTTTAGHEYFKRYFYPQANKKAIIIDERFNGGGQIADYYINLLLNPYQSHWNFRYGRDLKTPSASIQGPKVMLIDETAGSGGDMLPWMFRKFKVGTLVGKRTWGGLVGVLGFPEFIDGASVTAPNVAIWTEDGFIVENVGVAPDIEVEQLPSEVIEGKDPQLEKAIEIILKELQNNPIKERKRPPYPKRARN</sequence>
<evidence type="ECO:0000259" key="10">
    <source>
        <dbReference type="SMART" id="SM00245"/>
    </source>
</evidence>
<feature type="region of interest" description="Disordered" evidence="9">
    <location>
        <begin position="548"/>
        <end position="581"/>
    </location>
</feature>
<dbReference type="InterPro" id="IPR028204">
    <property type="entry name" value="Tricorn_C1"/>
</dbReference>
<keyword evidence="3 7" id="KW-0963">Cytoplasm</keyword>
<dbReference type="Gene3D" id="2.120.10.60">
    <property type="entry name" value="Tricorn protease N-terminal domain"/>
    <property type="match status" value="1"/>
</dbReference>
<feature type="active site" description="Charge relay system" evidence="8">
    <location>
        <position position="1037"/>
    </location>
</feature>
<dbReference type="InterPro" id="IPR012393">
    <property type="entry name" value="Tricorn_protease"/>
</dbReference>
<dbReference type="Pfam" id="PF03572">
    <property type="entry name" value="Peptidase_S41"/>
    <property type="match status" value="1"/>
</dbReference>
<dbReference type="SUPFAM" id="SSF69304">
    <property type="entry name" value="Tricorn protease N-terminal domain"/>
    <property type="match status" value="1"/>
</dbReference>
<keyword evidence="5 7" id="KW-0378">Hydrolase</keyword>
<keyword evidence="12" id="KW-1185">Reference proteome</keyword>
<evidence type="ECO:0000256" key="1">
    <source>
        <dbReference type="ARBA" id="ARBA00004496"/>
    </source>
</evidence>
<comment type="function">
    <text evidence="7">Degrades oligopeptides.</text>
</comment>
<dbReference type="InterPro" id="IPR015943">
    <property type="entry name" value="WD40/YVTN_repeat-like_dom_sf"/>
</dbReference>
<dbReference type="SUPFAM" id="SSF52096">
    <property type="entry name" value="ClpP/crotonase"/>
    <property type="match status" value="1"/>
</dbReference>
<dbReference type="Pfam" id="PF14685">
    <property type="entry name" value="PDZ_Tricorn"/>
    <property type="match status" value="1"/>
</dbReference>
<dbReference type="PIRSF" id="PIRSF036421">
    <property type="entry name" value="Tricorn_protease"/>
    <property type="match status" value="1"/>
</dbReference>
<keyword evidence="4 7" id="KW-0645">Protease</keyword>
<dbReference type="GO" id="GO:0008236">
    <property type="term" value="F:serine-type peptidase activity"/>
    <property type="evidence" value="ECO:0007669"/>
    <property type="project" value="UniProtKB-UniRule"/>
</dbReference>
<organism evidence="11 12">
    <name type="scientific">Aquimarina algiphila</name>
    <dbReference type="NCBI Taxonomy" id="2047982"/>
    <lineage>
        <taxon>Bacteria</taxon>
        <taxon>Pseudomonadati</taxon>
        <taxon>Bacteroidota</taxon>
        <taxon>Flavobacteriia</taxon>
        <taxon>Flavobacteriales</taxon>
        <taxon>Flavobacteriaceae</taxon>
        <taxon>Aquimarina</taxon>
    </lineage>
</organism>
<reference evidence="11 12" key="1">
    <citation type="submission" date="2019-07" db="EMBL/GenBank/DDBJ databases">
        <title>The draft genome sequence of Aquimarina algiphila M91.</title>
        <authorList>
            <person name="Meng X."/>
        </authorList>
    </citation>
    <scope>NUCLEOTIDE SEQUENCE [LARGE SCALE GENOMIC DNA]</scope>
    <source>
        <strain evidence="11 12">M91</strain>
    </source>
</reference>
<feature type="active site" description="Charge relay system" evidence="8">
    <location>
        <position position="756"/>
    </location>
</feature>
<dbReference type="GO" id="GO:0005737">
    <property type="term" value="C:cytoplasm"/>
    <property type="evidence" value="ECO:0007669"/>
    <property type="project" value="UniProtKB-SubCell"/>
</dbReference>
<dbReference type="InterPro" id="IPR005151">
    <property type="entry name" value="Tail-specific_protease"/>
</dbReference>
<dbReference type="Pfam" id="PF14684">
    <property type="entry name" value="Tricorn_C1"/>
    <property type="match status" value="1"/>
</dbReference>
<feature type="compositionally biased region" description="Basic and acidic residues" evidence="9">
    <location>
        <begin position="558"/>
        <end position="578"/>
    </location>
</feature>
<dbReference type="PANTHER" id="PTHR43253">
    <property type="entry name" value="TRICORN PROTEASE HOMOLOG 2-RELATED"/>
    <property type="match status" value="1"/>
</dbReference>
<dbReference type="EC" id="3.4.21.-" evidence="7"/>
<feature type="active site" description="Nucleophile" evidence="8">
    <location>
        <position position="980"/>
    </location>
</feature>
<evidence type="ECO:0000256" key="5">
    <source>
        <dbReference type="ARBA" id="ARBA00022801"/>
    </source>
</evidence>
<evidence type="ECO:0000256" key="3">
    <source>
        <dbReference type="ARBA" id="ARBA00022490"/>
    </source>
</evidence>
<dbReference type="AlphaFoldDB" id="A0A554VQF9"/>
<feature type="domain" description="Tail specific protease" evidence="10">
    <location>
        <begin position="857"/>
        <end position="1048"/>
    </location>
</feature>
<proteinExistence type="inferred from homology"/>
<dbReference type="Proteomes" id="UP000318833">
    <property type="component" value="Unassembled WGS sequence"/>
</dbReference>
<evidence type="ECO:0000256" key="8">
    <source>
        <dbReference type="PIRSR" id="PIRSR036421-1"/>
    </source>
</evidence>
<dbReference type="Pfam" id="PF26549">
    <property type="entry name" value="Tricorn_N"/>
    <property type="match status" value="1"/>
</dbReference>
<keyword evidence="6 7" id="KW-0720">Serine protease</keyword>
<accession>A0A554VQF9</accession>
<comment type="subcellular location">
    <subcellularLocation>
        <location evidence="1 7">Cytoplasm</location>
    </subcellularLocation>
</comment>
<dbReference type="SUPFAM" id="SSF50156">
    <property type="entry name" value="PDZ domain-like"/>
    <property type="match status" value="1"/>
</dbReference>
<gene>
    <name evidence="11" type="ORF">FOF46_03780</name>
</gene>
<evidence type="ECO:0000256" key="6">
    <source>
        <dbReference type="ARBA" id="ARBA00022825"/>
    </source>
</evidence>
<dbReference type="Gene3D" id="2.130.10.10">
    <property type="entry name" value="YVTN repeat-like/Quinoprotein amine dehydrogenase"/>
    <property type="match status" value="1"/>
</dbReference>
<dbReference type="SUPFAM" id="SSF69322">
    <property type="entry name" value="Tricorn protease domain 2"/>
    <property type="match status" value="1"/>
</dbReference>
<dbReference type="Pfam" id="PF26550">
    <property type="entry name" value="Tricorn_2nd"/>
    <property type="match status" value="1"/>
</dbReference>
<evidence type="ECO:0000256" key="2">
    <source>
        <dbReference type="ARBA" id="ARBA00008524"/>
    </source>
</evidence>
<dbReference type="InterPro" id="IPR029045">
    <property type="entry name" value="ClpP/crotonase-like_dom_sf"/>
</dbReference>
<evidence type="ECO:0000313" key="12">
    <source>
        <dbReference type="Proteomes" id="UP000318833"/>
    </source>
</evidence>
<dbReference type="PANTHER" id="PTHR43253:SF1">
    <property type="entry name" value="TRICORN PROTEASE HOMOLOG 2-RELATED"/>
    <property type="match status" value="1"/>
</dbReference>
<dbReference type="InterPro" id="IPR036034">
    <property type="entry name" value="PDZ_sf"/>
</dbReference>
<dbReference type="Gene3D" id="3.90.226.10">
    <property type="entry name" value="2-enoyl-CoA Hydratase, Chain A, domain 1"/>
    <property type="match status" value="1"/>
</dbReference>
<dbReference type="InterPro" id="IPR029414">
    <property type="entry name" value="Tricorn_PDZ"/>
</dbReference>
<evidence type="ECO:0000256" key="4">
    <source>
        <dbReference type="ARBA" id="ARBA00022670"/>
    </source>
</evidence>
<protein>
    <recommendedName>
        <fullName evidence="7">Tricorn protease homolog</fullName>
        <ecNumber evidence="7">3.4.21.-</ecNumber>
    </recommendedName>
</protein>
<dbReference type="Gene3D" id="3.30.750.44">
    <property type="match status" value="1"/>
</dbReference>
<name>A0A554VQF9_9FLAO</name>
<dbReference type="SMART" id="SM00245">
    <property type="entry name" value="TSPc"/>
    <property type="match status" value="1"/>
</dbReference>
<evidence type="ECO:0000256" key="7">
    <source>
        <dbReference type="PIRNR" id="PIRNR036421"/>
    </source>
</evidence>
<comment type="similarity">
    <text evidence="2 7">Belongs to the peptidase S41B family.</text>
</comment>
<dbReference type="Gene3D" id="2.30.42.10">
    <property type="match status" value="1"/>
</dbReference>
<dbReference type="RefSeq" id="WP_143915508.1">
    <property type="nucleotide sequence ID" value="NZ_CANMIK010000006.1"/>
</dbReference>
<dbReference type="GO" id="GO:0006508">
    <property type="term" value="P:proteolysis"/>
    <property type="evidence" value="ECO:0007669"/>
    <property type="project" value="UniProtKB-UniRule"/>
</dbReference>
<dbReference type="CDD" id="cd07562">
    <property type="entry name" value="Peptidase_S41_TRI"/>
    <property type="match status" value="1"/>
</dbReference>
<evidence type="ECO:0000313" key="11">
    <source>
        <dbReference type="EMBL" id="TSE10712.1"/>
    </source>
</evidence>
<dbReference type="OrthoDB" id="9815657at2"/>
<evidence type="ECO:0000256" key="9">
    <source>
        <dbReference type="SAM" id="MobiDB-lite"/>
    </source>
</evidence>
<comment type="caution">
    <text evidence="11">The sequence shown here is derived from an EMBL/GenBank/DDBJ whole genome shotgun (WGS) entry which is preliminary data.</text>
</comment>